<protein>
    <submittedName>
        <fullName evidence="1">Uncharacterized protein</fullName>
    </submittedName>
</protein>
<dbReference type="EMBL" id="BGZK01000282">
    <property type="protein sequence ID" value="GBP33962.1"/>
    <property type="molecule type" value="Genomic_DNA"/>
</dbReference>
<name>A0A4C1V6P7_EUMVA</name>
<organism evidence="1 2">
    <name type="scientific">Eumeta variegata</name>
    <name type="common">Bagworm moth</name>
    <name type="synonym">Eumeta japonica</name>
    <dbReference type="NCBI Taxonomy" id="151549"/>
    <lineage>
        <taxon>Eukaryota</taxon>
        <taxon>Metazoa</taxon>
        <taxon>Ecdysozoa</taxon>
        <taxon>Arthropoda</taxon>
        <taxon>Hexapoda</taxon>
        <taxon>Insecta</taxon>
        <taxon>Pterygota</taxon>
        <taxon>Neoptera</taxon>
        <taxon>Endopterygota</taxon>
        <taxon>Lepidoptera</taxon>
        <taxon>Glossata</taxon>
        <taxon>Ditrysia</taxon>
        <taxon>Tineoidea</taxon>
        <taxon>Psychidae</taxon>
        <taxon>Oiketicinae</taxon>
        <taxon>Eumeta</taxon>
    </lineage>
</organism>
<accession>A0A4C1V6P7</accession>
<comment type="caution">
    <text evidence="1">The sequence shown here is derived from an EMBL/GenBank/DDBJ whole genome shotgun (WGS) entry which is preliminary data.</text>
</comment>
<evidence type="ECO:0000313" key="2">
    <source>
        <dbReference type="Proteomes" id="UP000299102"/>
    </source>
</evidence>
<dbReference type="Proteomes" id="UP000299102">
    <property type="component" value="Unassembled WGS sequence"/>
</dbReference>
<reference evidence="1 2" key="1">
    <citation type="journal article" date="2019" name="Commun. Biol.">
        <title>The bagworm genome reveals a unique fibroin gene that provides high tensile strength.</title>
        <authorList>
            <person name="Kono N."/>
            <person name="Nakamura H."/>
            <person name="Ohtoshi R."/>
            <person name="Tomita M."/>
            <person name="Numata K."/>
            <person name="Arakawa K."/>
        </authorList>
    </citation>
    <scope>NUCLEOTIDE SEQUENCE [LARGE SCALE GENOMIC DNA]</scope>
</reference>
<dbReference type="AlphaFoldDB" id="A0A4C1V6P7"/>
<evidence type="ECO:0000313" key="1">
    <source>
        <dbReference type="EMBL" id="GBP33962.1"/>
    </source>
</evidence>
<sequence>MHTELFTDSRNPISAQAACISDTWTIRRAFIDSTIHSFPKHKSVLDSMSTGSPTTIRLNFFLLKFLEVKNLFSLETISRAPVRPPQPAAGRCSANSGAAAHLVRAKSYQKAYHKNVGALNLGAIIGTRDTRDKHKEICPAGSSAGPSGARKCFASWQLCLFAWILFIEDRAVLPLIVQQLMRRSAQHHRRSCGADFQLEPVRISPAPYTESSA</sequence>
<gene>
    <name evidence="1" type="ORF">EVAR_24876_1</name>
</gene>
<proteinExistence type="predicted"/>
<keyword evidence="2" id="KW-1185">Reference proteome</keyword>